<evidence type="ECO:0000256" key="3">
    <source>
        <dbReference type="ARBA" id="ARBA00022676"/>
    </source>
</evidence>
<dbReference type="eggNOG" id="arCOG00029">
    <property type="taxonomic scope" value="Archaea"/>
</dbReference>
<comment type="catalytic activity">
    <reaction evidence="6">
        <text>orotidine 5'-phosphate + diphosphate = orotate + 5-phospho-alpha-D-ribose 1-diphosphate</text>
        <dbReference type="Rhea" id="RHEA:10380"/>
        <dbReference type="ChEBI" id="CHEBI:30839"/>
        <dbReference type="ChEBI" id="CHEBI:33019"/>
        <dbReference type="ChEBI" id="CHEBI:57538"/>
        <dbReference type="ChEBI" id="CHEBI:58017"/>
        <dbReference type="EC" id="2.4.2.10"/>
    </reaction>
</comment>
<comment type="pathway">
    <text evidence="1 6">Pyrimidine metabolism; UMP biosynthesis via de novo pathway; UMP from orotate: step 1/2.</text>
</comment>
<organism evidence="8 9">
    <name type="scientific">Desulfurococcus amylolyticus DSM 16532</name>
    <dbReference type="NCBI Taxonomy" id="768672"/>
    <lineage>
        <taxon>Archaea</taxon>
        <taxon>Thermoproteota</taxon>
        <taxon>Thermoprotei</taxon>
        <taxon>Desulfurococcales</taxon>
        <taxon>Desulfurococcaceae</taxon>
        <taxon>Desulfurococcus</taxon>
    </lineage>
</organism>
<dbReference type="GO" id="GO:0044205">
    <property type="term" value="P:'de novo' UMP biosynthetic process"/>
    <property type="evidence" value="ECO:0007669"/>
    <property type="project" value="UniProtKB-UniRule"/>
</dbReference>
<comment type="function">
    <text evidence="6">Catalyzes the transfer of a ribosyl phosphate group from 5-phosphoribose 1-diphosphate to orotate, leading to the formation of orotidine monophosphate (OMP).</text>
</comment>
<comment type="subunit">
    <text evidence="6">Homodimer.</text>
</comment>
<dbReference type="KEGG" id="dfd:Desfe_0457"/>
<keyword evidence="9" id="KW-1185">Reference proteome</keyword>
<dbReference type="InterPro" id="IPR000836">
    <property type="entry name" value="PRTase_dom"/>
</dbReference>
<evidence type="ECO:0000256" key="4">
    <source>
        <dbReference type="ARBA" id="ARBA00022679"/>
    </source>
</evidence>
<dbReference type="GO" id="GO:0019856">
    <property type="term" value="P:pyrimidine nucleobase biosynthetic process"/>
    <property type="evidence" value="ECO:0007669"/>
    <property type="project" value="TreeGrafter"/>
</dbReference>
<evidence type="ECO:0000259" key="7">
    <source>
        <dbReference type="Pfam" id="PF00156"/>
    </source>
</evidence>
<evidence type="ECO:0000256" key="5">
    <source>
        <dbReference type="ARBA" id="ARBA00022975"/>
    </source>
</evidence>
<feature type="binding site" evidence="6">
    <location>
        <position position="118"/>
    </location>
    <ligand>
        <name>orotate</name>
        <dbReference type="ChEBI" id="CHEBI:30839"/>
    </ligand>
</feature>
<dbReference type="CDD" id="cd06223">
    <property type="entry name" value="PRTases_typeI"/>
    <property type="match status" value="1"/>
</dbReference>
<feature type="binding site" description="in other chain" evidence="6">
    <location>
        <begin position="114"/>
        <end position="122"/>
    </location>
    <ligand>
        <name>5-phospho-alpha-D-ribose 1-diphosphate</name>
        <dbReference type="ChEBI" id="CHEBI:58017"/>
        <note>ligand shared between dimeric partners</note>
    </ligand>
</feature>
<evidence type="ECO:0000313" key="9">
    <source>
        <dbReference type="Proteomes" id="UP000006175"/>
    </source>
</evidence>
<feature type="binding site" evidence="6">
    <location>
        <position position="89"/>
    </location>
    <ligand>
        <name>5-phospho-alpha-D-ribose 1-diphosphate</name>
        <dbReference type="ChEBI" id="CHEBI:58017"/>
        <note>ligand shared between dimeric partners</note>
    </ligand>
</feature>
<comment type="similarity">
    <text evidence="6">Belongs to the purine/pyrimidine phosphoribosyltransferase family. PyrE subfamily.</text>
</comment>
<dbReference type="GO" id="GO:0004588">
    <property type="term" value="F:orotate phosphoribosyltransferase activity"/>
    <property type="evidence" value="ECO:0007669"/>
    <property type="project" value="UniProtKB-UniRule"/>
</dbReference>
<dbReference type="HOGENOM" id="CLU_074878_2_0_2"/>
<dbReference type="EMBL" id="CP003321">
    <property type="protein sequence ID" value="AFL66362.1"/>
    <property type="molecule type" value="Genomic_DNA"/>
</dbReference>
<dbReference type="UniPathway" id="UPA00070">
    <property type="reaction ID" value="UER00119"/>
</dbReference>
<dbReference type="SUPFAM" id="SSF53271">
    <property type="entry name" value="PRTase-like"/>
    <property type="match status" value="1"/>
</dbReference>
<dbReference type="EC" id="2.4.2.10" evidence="2 6"/>
<dbReference type="NCBIfam" id="TIGR00336">
    <property type="entry name" value="pyrE"/>
    <property type="match status" value="1"/>
</dbReference>
<dbReference type="Pfam" id="PF00156">
    <property type="entry name" value="Pribosyltran"/>
    <property type="match status" value="1"/>
</dbReference>
<evidence type="ECO:0000256" key="6">
    <source>
        <dbReference type="HAMAP-Rule" id="MF_01208"/>
    </source>
</evidence>
<feature type="binding site" evidence="6">
    <location>
        <position position="95"/>
    </location>
    <ligand>
        <name>5-phospho-alpha-D-ribose 1-diphosphate</name>
        <dbReference type="ChEBI" id="CHEBI:58017"/>
        <note>ligand shared between dimeric partners</note>
    </ligand>
</feature>
<evidence type="ECO:0000256" key="1">
    <source>
        <dbReference type="ARBA" id="ARBA00004889"/>
    </source>
</evidence>
<dbReference type="GO" id="GO:0000287">
    <property type="term" value="F:magnesium ion binding"/>
    <property type="evidence" value="ECO:0007669"/>
    <property type="project" value="UniProtKB-UniRule"/>
</dbReference>
<dbReference type="PANTHER" id="PTHR19278">
    <property type="entry name" value="OROTATE PHOSPHORIBOSYLTRANSFERASE"/>
    <property type="match status" value="1"/>
</dbReference>
<evidence type="ECO:0000256" key="2">
    <source>
        <dbReference type="ARBA" id="ARBA00011971"/>
    </source>
</evidence>
<dbReference type="RefSeq" id="WP_014767263.1">
    <property type="nucleotide sequence ID" value="NC_018001.1"/>
</dbReference>
<dbReference type="InterPro" id="IPR029057">
    <property type="entry name" value="PRTase-like"/>
</dbReference>
<evidence type="ECO:0000313" key="8">
    <source>
        <dbReference type="EMBL" id="AFL66362.1"/>
    </source>
</evidence>
<gene>
    <name evidence="6" type="primary">pyrE</name>
    <name evidence="8" type="ORF">Desfe_0457</name>
</gene>
<protein>
    <recommendedName>
        <fullName evidence="2 6">Orotate phosphoribosyltransferase</fullName>
        <shortName evidence="6">OPRT</shortName>
        <shortName evidence="6">OPRTase</shortName>
        <ecNumber evidence="2 6">2.4.2.10</ecNumber>
    </recommendedName>
</protein>
<dbReference type="HAMAP" id="MF_01208">
    <property type="entry name" value="PyrE"/>
    <property type="match status" value="1"/>
</dbReference>
<proteinExistence type="inferred from homology"/>
<keyword evidence="4 6" id="KW-0808">Transferase</keyword>
<dbReference type="InterPro" id="IPR023031">
    <property type="entry name" value="OPRT"/>
</dbReference>
<keyword evidence="6" id="KW-0460">Magnesium</keyword>
<name>I3XQY8_DESAM</name>
<accession>I3XQY8</accession>
<dbReference type="InterPro" id="IPR004467">
    <property type="entry name" value="Or_phspho_trans_dom"/>
</dbReference>
<feature type="binding site" evidence="6">
    <location>
        <position position="146"/>
    </location>
    <ligand>
        <name>orotate</name>
        <dbReference type="ChEBI" id="CHEBI:30839"/>
    </ligand>
</feature>
<comment type="caution">
    <text evidence="6">Lacks conserved residue(s) required for the propagation of feature annotation.</text>
</comment>
<dbReference type="PANTHER" id="PTHR19278:SF9">
    <property type="entry name" value="URIDINE 5'-MONOPHOSPHATE SYNTHASE"/>
    <property type="match status" value="1"/>
</dbReference>
<feature type="binding site" evidence="6">
    <location>
        <position position="93"/>
    </location>
    <ligand>
        <name>5-phospho-alpha-D-ribose 1-diphosphate</name>
        <dbReference type="ChEBI" id="CHEBI:58017"/>
        <note>ligand shared between dimeric partners</note>
    </ligand>
</feature>
<reference evidence="8 9" key="1">
    <citation type="journal article" date="2012" name="J. Bacteriol.">
        <title>Complete Genome Sequence of Desulfurococcus fermentans, a Hyperthermophilic Cellulolytic Crenarchaeon Isolated from a Freshwater Hot Spring in Kamchatka, Russia.</title>
        <authorList>
            <person name="Susanti D."/>
            <person name="Johnson E.F."/>
            <person name="Rodriguez J.R."/>
            <person name="Anderson I."/>
            <person name="Perevalova A.A."/>
            <person name="Kyrpides N."/>
            <person name="Lucas S."/>
            <person name="Han J."/>
            <person name="Lapidus A."/>
            <person name="Cheng J.F."/>
            <person name="Goodwin L."/>
            <person name="Pitluck S."/>
            <person name="Mavrommatis K."/>
            <person name="Peters L."/>
            <person name="Land M.L."/>
            <person name="Hauser L."/>
            <person name="Gopalan V."/>
            <person name="Chan P.P."/>
            <person name="Lowe T.M."/>
            <person name="Atomi H."/>
            <person name="Bonch-Osmolovskaya E.A."/>
            <person name="Woyke T."/>
            <person name="Mukhopadhyay B."/>
        </authorList>
    </citation>
    <scope>NUCLEOTIDE SEQUENCE [LARGE SCALE GENOMIC DNA]</scope>
    <source>
        <strain evidence="8 9">DSM 16532</strain>
    </source>
</reference>
<dbReference type="Proteomes" id="UP000006175">
    <property type="component" value="Chromosome"/>
</dbReference>
<keyword evidence="3 6" id="KW-0328">Glycosyltransferase</keyword>
<dbReference type="AlphaFoldDB" id="I3XQY8"/>
<keyword evidence="5 6" id="KW-0665">Pyrimidine biosynthesis</keyword>
<dbReference type="GeneID" id="13062146"/>
<comment type="cofactor">
    <cofactor evidence="6">
        <name>Mg(2+)</name>
        <dbReference type="ChEBI" id="CHEBI:18420"/>
    </cofactor>
</comment>
<feature type="domain" description="Phosphoribosyltransferase" evidence="7">
    <location>
        <begin position="59"/>
        <end position="154"/>
    </location>
</feature>
<dbReference type="Gene3D" id="3.40.50.2020">
    <property type="match status" value="1"/>
</dbReference>
<sequence>MSSWISIELYKRGMVKIGRFKLSSGIESPFYIDMRRLYMYPDLARMIILELTRRVKLDDIDVVVGVATAGIPLATYVSCLTDKPMAYVRVEKKNHGTSSLIEGDVTGLRTLVLDDVSTTGSSILKAVEAILEAGGIPVRVAVLVDREQGAREVLASRGIELFRLITAREVFRDLYAHGLINETSYRELLEYLDKYSAGRTVNQGVLPG</sequence>